<dbReference type="InterPro" id="IPR030396">
    <property type="entry name" value="Peptidase_S6_dom"/>
</dbReference>
<evidence type="ECO:0000256" key="3">
    <source>
        <dbReference type="ARBA" id="ARBA00022525"/>
    </source>
</evidence>
<feature type="non-terminal residue" evidence="7">
    <location>
        <position position="462"/>
    </location>
</feature>
<dbReference type="AlphaFoldDB" id="A0A9D1T188"/>
<name>A0A9D1T188_9BACT</name>
<dbReference type="Gene3D" id="2.160.20.20">
    <property type="match status" value="1"/>
</dbReference>
<comment type="caution">
    <text evidence="7">The sequence shown here is derived from an EMBL/GenBank/DDBJ whole genome shotgun (WGS) entry which is preliminary data.</text>
</comment>
<evidence type="ECO:0000256" key="2">
    <source>
        <dbReference type="ARBA" id="ARBA00004613"/>
    </source>
</evidence>
<sequence>MRKHFFIAACGLTLFGASASAGTMHWKVDVQLYRDLAENKGIFKAGATNVPVVYTDGSPEQYLAVVPDFSATNGPFTIVDPQWTATVAHNNTVVTQTFSEVASADRIRYSTAEIRGTSFRYVPGLDFSLGRLDKIATDVNIAPLVSSIDEYKSLTYQASDPLMFRVGSGTQYLVNPDGTTTKLAGAYSFLTAGTLPNSNPGVCDSTKFVWKFDASAGMTDLSPMPISSEAGDSGSPGYVWNAENGRFEVFGVLVGTYGDGRYALQCDLDWANRLQNRFDDHFSVGENTTLHWGAATERVAGATSGAFNYKGAISDAAGNVVFEYQGLESGKKLWKEIDVDKDNWYAYDTGAFAQGKESGMHLVGVEEVYENRNVLFYGGGKTVEINMDADVDLGIGSVTFDARASKDDASGTTAPTTFVLRSEGGHTLDSAGFIVNENVTLVSSLTGAKGTEWRKIGAGTFE</sequence>
<organism evidence="7 8">
    <name type="scientific">Candidatus Spyradosoma merdigallinarum</name>
    <dbReference type="NCBI Taxonomy" id="2840950"/>
    <lineage>
        <taxon>Bacteria</taxon>
        <taxon>Pseudomonadati</taxon>
        <taxon>Verrucomicrobiota</taxon>
        <taxon>Opitutia</taxon>
        <taxon>Opitutia incertae sedis</taxon>
        <taxon>Candidatus Spyradosoma</taxon>
    </lineage>
</organism>
<evidence type="ECO:0000256" key="4">
    <source>
        <dbReference type="ARBA" id="ARBA00022729"/>
    </source>
</evidence>
<reference evidence="7" key="1">
    <citation type="submission" date="2020-10" db="EMBL/GenBank/DDBJ databases">
        <authorList>
            <person name="Gilroy R."/>
        </authorList>
    </citation>
    <scope>NUCLEOTIDE SEQUENCE</scope>
    <source>
        <strain evidence="7">10669</strain>
    </source>
</reference>
<evidence type="ECO:0000256" key="5">
    <source>
        <dbReference type="SAM" id="SignalP"/>
    </source>
</evidence>
<dbReference type="Gene3D" id="2.40.10.120">
    <property type="match status" value="1"/>
</dbReference>
<keyword evidence="3" id="KW-0964">Secreted</keyword>
<gene>
    <name evidence="7" type="ORF">IAC75_05570</name>
</gene>
<dbReference type="GO" id="GO:0030313">
    <property type="term" value="C:cell envelope"/>
    <property type="evidence" value="ECO:0007669"/>
    <property type="project" value="UniProtKB-SubCell"/>
</dbReference>
<dbReference type="GO" id="GO:0004252">
    <property type="term" value="F:serine-type endopeptidase activity"/>
    <property type="evidence" value="ECO:0007669"/>
    <property type="project" value="InterPro"/>
</dbReference>
<accession>A0A9D1T188</accession>
<protein>
    <recommendedName>
        <fullName evidence="6">Peptidase S6 domain-containing protein</fullName>
    </recommendedName>
</protein>
<evidence type="ECO:0000256" key="1">
    <source>
        <dbReference type="ARBA" id="ARBA00004196"/>
    </source>
</evidence>
<dbReference type="InterPro" id="IPR000710">
    <property type="entry name" value="Peptidase_S6"/>
</dbReference>
<evidence type="ECO:0000313" key="8">
    <source>
        <dbReference type="Proteomes" id="UP000886812"/>
    </source>
</evidence>
<dbReference type="EMBL" id="DVOG01000145">
    <property type="protein sequence ID" value="HIV04598.1"/>
    <property type="molecule type" value="Genomic_DNA"/>
</dbReference>
<feature type="signal peptide" evidence="5">
    <location>
        <begin position="1"/>
        <end position="21"/>
    </location>
</feature>
<dbReference type="PRINTS" id="PR00921">
    <property type="entry name" value="IGASERPTASE"/>
</dbReference>
<dbReference type="GO" id="GO:0005576">
    <property type="term" value="C:extracellular region"/>
    <property type="evidence" value="ECO:0007669"/>
    <property type="project" value="UniProtKB-SubCell"/>
</dbReference>
<feature type="domain" description="Peptidase S6" evidence="6">
    <location>
        <begin position="22"/>
        <end position="273"/>
    </location>
</feature>
<dbReference type="InterPro" id="IPR012332">
    <property type="entry name" value="Autotransporter_pectin_lyase_C"/>
</dbReference>
<evidence type="ECO:0000259" key="6">
    <source>
        <dbReference type="PROSITE" id="PS51691"/>
    </source>
</evidence>
<keyword evidence="4 5" id="KW-0732">Signal</keyword>
<comment type="subcellular location">
    <subcellularLocation>
        <location evidence="1">Cell envelope</location>
    </subcellularLocation>
    <subcellularLocation>
        <location evidence="2">Secreted</location>
    </subcellularLocation>
</comment>
<reference evidence="7" key="2">
    <citation type="journal article" date="2021" name="PeerJ">
        <title>Extensive microbial diversity within the chicken gut microbiome revealed by metagenomics and culture.</title>
        <authorList>
            <person name="Gilroy R."/>
            <person name="Ravi A."/>
            <person name="Getino M."/>
            <person name="Pursley I."/>
            <person name="Horton D.L."/>
            <person name="Alikhan N.F."/>
            <person name="Baker D."/>
            <person name="Gharbi K."/>
            <person name="Hall N."/>
            <person name="Watson M."/>
            <person name="Adriaenssens E.M."/>
            <person name="Foster-Nyarko E."/>
            <person name="Jarju S."/>
            <person name="Secka A."/>
            <person name="Antonio M."/>
            <person name="Oren A."/>
            <person name="Chaudhuri R.R."/>
            <person name="La Ragione R."/>
            <person name="Hildebrand F."/>
            <person name="Pallen M.J."/>
        </authorList>
    </citation>
    <scope>NUCLEOTIDE SEQUENCE</scope>
    <source>
        <strain evidence="7">10669</strain>
    </source>
</reference>
<dbReference type="GO" id="GO:0006508">
    <property type="term" value="P:proteolysis"/>
    <property type="evidence" value="ECO:0007669"/>
    <property type="project" value="InterPro"/>
</dbReference>
<evidence type="ECO:0000313" key="7">
    <source>
        <dbReference type="EMBL" id="HIV04598.1"/>
    </source>
</evidence>
<dbReference type="Proteomes" id="UP000886812">
    <property type="component" value="Unassembled WGS sequence"/>
</dbReference>
<proteinExistence type="predicted"/>
<dbReference type="Pfam" id="PF02395">
    <property type="entry name" value="Peptidase_S6"/>
    <property type="match status" value="1"/>
</dbReference>
<dbReference type="PROSITE" id="PS51691">
    <property type="entry name" value="PEPTIDASE_S6"/>
    <property type="match status" value="1"/>
</dbReference>
<feature type="chain" id="PRO_5038561291" description="Peptidase S6 domain-containing protein" evidence="5">
    <location>
        <begin position="22"/>
        <end position="462"/>
    </location>
</feature>